<protein>
    <submittedName>
        <fullName evidence="6">Periplasmic septal ring factor with murein hydrolase activity EnvC/YibP</fullName>
    </submittedName>
</protein>
<dbReference type="PANTHER" id="PTHR21666:SF289">
    <property type="entry name" value="L-ALA--D-GLU ENDOPEPTIDASE"/>
    <property type="match status" value="1"/>
</dbReference>
<dbReference type="PANTHER" id="PTHR21666">
    <property type="entry name" value="PEPTIDASE-RELATED"/>
    <property type="match status" value="1"/>
</dbReference>
<feature type="region of interest" description="Disordered" evidence="3">
    <location>
        <begin position="19"/>
        <end position="38"/>
    </location>
</feature>
<name>A0A0F6SFY9_9BACT</name>
<evidence type="ECO:0000313" key="6">
    <source>
        <dbReference type="EMBL" id="AKF07774.1"/>
    </source>
</evidence>
<dbReference type="STRING" id="927083.DB32_004923"/>
<dbReference type="Gene3D" id="2.70.70.10">
    <property type="entry name" value="Glucose Permease (Domain IIA)"/>
    <property type="match status" value="1"/>
</dbReference>
<dbReference type="EMBL" id="CP011125">
    <property type="protein sequence ID" value="AKF07774.1"/>
    <property type="molecule type" value="Genomic_DNA"/>
</dbReference>
<dbReference type="Proteomes" id="UP000034883">
    <property type="component" value="Chromosome"/>
</dbReference>
<feature type="coiled-coil region" evidence="2">
    <location>
        <begin position="117"/>
        <end position="172"/>
    </location>
</feature>
<dbReference type="AlphaFoldDB" id="A0A0F6SFY9"/>
<dbReference type="CDD" id="cd12797">
    <property type="entry name" value="M23_peptidase"/>
    <property type="match status" value="1"/>
</dbReference>
<sequence>MRRRALTLLLALGLAVGSAPRDARGQDDTSEEAPLPLDPVQRLAALEERIASALSEAEHASTDHARVETEIAGLTEGRAAANRRVRERTRALYRMTRAGVLPLAGGLDSMLAHVARVERLERMLRHDLEALSDLRARAAALRAEAGRLAERMDTTRARVAQLEAQKGALEEDVRRAMLYGSAFSDATFGTSTSTSAYGLRAVDAPATSALGFESHRGELALPLAAPRAIREATREQGAGIELDGVRGAPVRCAADGRVAFSDRHPSYGRMIIVDHGEGHFTIYGGLARSDVQVGAPVTRGATLGAVDTEPLFFQVRRGTRPLDARTWLGL</sequence>
<evidence type="ECO:0000313" key="7">
    <source>
        <dbReference type="Proteomes" id="UP000034883"/>
    </source>
</evidence>
<dbReference type="RefSeq" id="WP_053234995.1">
    <property type="nucleotide sequence ID" value="NZ_CP011125.1"/>
</dbReference>
<evidence type="ECO:0000256" key="2">
    <source>
        <dbReference type="SAM" id="Coils"/>
    </source>
</evidence>
<keyword evidence="1 4" id="KW-0732">Signal</keyword>
<keyword evidence="2" id="KW-0175">Coiled coil</keyword>
<evidence type="ECO:0000259" key="5">
    <source>
        <dbReference type="Pfam" id="PF01551"/>
    </source>
</evidence>
<evidence type="ECO:0000256" key="3">
    <source>
        <dbReference type="SAM" id="MobiDB-lite"/>
    </source>
</evidence>
<dbReference type="Gene3D" id="6.10.250.3150">
    <property type="match status" value="1"/>
</dbReference>
<keyword evidence="6" id="KW-0378">Hydrolase</keyword>
<dbReference type="Pfam" id="PF01551">
    <property type="entry name" value="Peptidase_M23"/>
    <property type="match status" value="1"/>
</dbReference>
<dbReference type="GO" id="GO:0004222">
    <property type="term" value="F:metalloendopeptidase activity"/>
    <property type="evidence" value="ECO:0007669"/>
    <property type="project" value="TreeGrafter"/>
</dbReference>
<dbReference type="OrthoDB" id="9784703at2"/>
<dbReference type="InterPro" id="IPR011055">
    <property type="entry name" value="Dup_hybrid_motif"/>
</dbReference>
<accession>A0A0F6SFY9</accession>
<reference evidence="6 7" key="1">
    <citation type="submission" date="2015-03" db="EMBL/GenBank/DDBJ databases">
        <title>Genome assembly of Sandaracinus amylolyticus DSM 53668.</title>
        <authorList>
            <person name="Sharma G."/>
            <person name="Subramanian S."/>
        </authorList>
    </citation>
    <scope>NUCLEOTIDE SEQUENCE [LARGE SCALE GENOMIC DNA]</scope>
    <source>
        <strain evidence="6 7">DSM 53668</strain>
    </source>
</reference>
<organism evidence="6 7">
    <name type="scientific">Sandaracinus amylolyticus</name>
    <dbReference type="NCBI Taxonomy" id="927083"/>
    <lineage>
        <taxon>Bacteria</taxon>
        <taxon>Pseudomonadati</taxon>
        <taxon>Myxococcota</taxon>
        <taxon>Polyangia</taxon>
        <taxon>Polyangiales</taxon>
        <taxon>Sandaracinaceae</taxon>
        <taxon>Sandaracinus</taxon>
    </lineage>
</organism>
<proteinExistence type="predicted"/>
<feature type="domain" description="M23ase beta-sheet core" evidence="5">
    <location>
        <begin position="238"/>
        <end position="323"/>
    </location>
</feature>
<feature type="chain" id="PRO_5002510005" evidence="4">
    <location>
        <begin position="24"/>
        <end position="330"/>
    </location>
</feature>
<keyword evidence="7" id="KW-1185">Reference proteome</keyword>
<evidence type="ECO:0000256" key="1">
    <source>
        <dbReference type="ARBA" id="ARBA00022729"/>
    </source>
</evidence>
<evidence type="ECO:0000256" key="4">
    <source>
        <dbReference type="SAM" id="SignalP"/>
    </source>
</evidence>
<dbReference type="InterPro" id="IPR050570">
    <property type="entry name" value="Cell_wall_metabolism_enzyme"/>
</dbReference>
<feature type="signal peptide" evidence="4">
    <location>
        <begin position="1"/>
        <end position="23"/>
    </location>
</feature>
<gene>
    <name evidence="6" type="ORF">DB32_004923</name>
</gene>
<dbReference type="KEGG" id="samy:DB32_004923"/>
<dbReference type="SUPFAM" id="SSF51261">
    <property type="entry name" value="Duplicated hybrid motif"/>
    <property type="match status" value="1"/>
</dbReference>
<dbReference type="InterPro" id="IPR016047">
    <property type="entry name" value="M23ase_b-sheet_dom"/>
</dbReference>